<feature type="domain" description="Pyrrolo-quinoline quinone repeat" evidence="2">
    <location>
        <begin position="325"/>
        <end position="429"/>
    </location>
</feature>
<dbReference type="SUPFAM" id="SSF50998">
    <property type="entry name" value="Quinoprotein alcohol dehydrogenase-like"/>
    <property type="match status" value="1"/>
</dbReference>
<comment type="caution">
    <text evidence="3">The sequence shown here is derived from an EMBL/GenBank/DDBJ whole genome shotgun (WGS) entry which is preliminary data.</text>
</comment>
<sequence length="430" mass="45217" precursor="true">MVTKQQRHMAIKQRRLATILFSVAAAATVSFTSAQSMGDDWLAFRGDGSGGVSAGPAKLDASENGNLAWRADMPGKSVAGPIVVDGQVITTSSAGPDGEKIFVTALDLKSGIKTWEQSFDATGRPFCHSSSANAAPTPASDGKRIVAFFSSNDLVCLNTAGDLMWYRGLGFEYPKAGNDVGMASSPIIAGDVVVVQVESKGDSFAAGIDLESGVTRWRIDRPQSSNWSSPLLISRGDGSQEVVMQSGESVLAVHPGTGVTSWEIEEGRATIPSPTSSGGLLMLPGNDLLVLDLVGSDSVQSEKEEGADKTSPIEAWRSSKFSPKNASVVAYEDRVYALKGSVLVGGTLRDGEMRWQERLGSIGSGWATPVVAGNRIYAFDQSGNGVVVEDQGESAEVISEVTLDDGVLGSPAIADGRLIIRAKETVYCFE</sequence>
<gene>
    <name evidence="3" type="ORF">Poly59_00680</name>
</gene>
<feature type="chain" id="PRO_5023138520" evidence="1">
    <location>
        <begin position="35"/>
        <end position="430"/>
    </location>
</feature>
<feature type="domain" description="Pyrrolo-quinoline quinone repeat" evidence="2">
    <location>
        <begin position="182"/>
        <end position="265"/>
    </location>
</feature>
<dbReference type="InterPro" id="IPR002372">
    <property type="entry name" value="PQQ_rpt_dom"/>
</dbReference>
<dbReference type="Proteomes" id="UP000317977">
    <property type="component" value="Unassembled WGS sequence"/>
</dbReference>
<dbReference type="PANTHER" id="PTHR34512:SF30">
    <property type="entry name" value="OUTER MEMBRANE PROTEIN ASSEMBLY FACTOR BAMB"/>
    <property type="match status" value="1"/>
</dbReference>
<organism evidence="3 4">
    <name type="scientific">Rubripirellula reticaptiva</name>
    <dbReference type="NCBI Taxonomy" id="2528013"/>
    <lineage>
        <taxon>Bacteria</taxon>
        <taxon>Pseudomonadati</taxon>
        <taxon>Planctomycetota</taxon>
        <taxon>Planctomycetia</taxon>
        <taxon>Pirellulales</taxon>
        <taxon>Pirellulaceae</taxon>
        <taxon>Rubripirellula</taxon>
    </lineage>
</organism>
<accession>A0A5C6F8B2</accession>
<keyword evidence="1" id="KW-0732">Signal</keyword>
<dbReference type="EMBL" id="SJPX01000001">
    <property type="protein sequence ID" value="TWU57162.1"/>
    <property type="molecule type" value="Genomic_DNA"/>
</dbReference>
<dbReference type="RefSeq" id="WP_186775944.1">
    <property type="nucleotide sequence ID" value="NZ_SJPX01000001.1"/>
</dbReference>
<protein>
    <submittedName>
        <fullName evidence="3">Outer membrane biogenesis protein BamB</fullName>
    </submittedName>
</protein>
<name>A0A5C6F8B2_9BACT</name>
<dbReference type="AlphaFoldDB" id="A0A5C6F8B2"/>
<feature type="domain" description="Pyrrolo-quinoline quinone repeat" evidence="2">
    <location>
        <begin position="58"/>
        <end position="169"/>
    </location>
</feature>
<proteinExistence type="predicted"/>
<dbReference type="PANTHER" id="PTHR34512">
    <property type="entry name" value="CELL SURFACE PROTEIN"/>
    <property type="match status" value="1"/>
</dbReference>
<evidence type="ECO:0000259" key="2">
    <source>
        <dbReference type="Pfam" id="PF13360"/>
    </source>
</evidence>
<evidence type="ECO:0000313" key="4">
    <source>
        <dbReference type="Proteomes" id="UP000317977"/>
    </source>
</evidence>
<dbReference type="InterPro" id="IPR015943">
    <property type="entry name" value="WD40/YVTN_repeat-like_dom_sf"/>
</dbReference>
<dbReference type="Gene3D" id="2.130.10.10">
    <property type="entry name" value="YVTN repeat-like/Quinoprotein amine dehydrogenase"/>
    <property type="match status" value="2"/>
</dbReference>
<keyword evidence="4" id="KW-1185">Reference proteome</keyword>
<reference evidence="3 4" key="1">
    <citation type="submission" date="2019-02" db="EMBL/GenBank/DDBJ databases">
        <title>Deep-cultivation of Planctomycetes and their phenomic and genomic characterization uncovers novel biology.</title>
        <authorList>
            <person name="Wiegand S."/>
            <person name="Jogler M."/>
            <person name="Boedeker C."/>
            <person name="Pinto D."/>
            <person name="Vollmers J."/>
            <person name="Rivas-Marin E."/>
            <person name="Kohn T."/>
            <person name="Peeters S.H."/>
            <person name="Heuer A."/>
            <person name="Rast P."/>
            <person name="Oberbeckmann S."/>
            <person name="Bunk B."/>
            <person name="Jeske O."/>
            <person name="Meyerdierks A."/>
            <person name="Storesund J.E."/>
            <person name="Kallscheuer N."/>
            <person name="Luecker S."/>
            <person name="Lage O.M."/>
            <person name="Pohl T."/>
            <person name="Merkel B.J."/>
            <person name="Hornburger P."/>
            <person name="Mueller R.-W."/>
            <person name="Bruemmer F."/>
            <person name="Labrenz M."/>
            <person name="Spormann A.M."/>
            <person name="Op Den Camp H."/>
            <person name="Overmann J."/>
            <person name="Amann R."/>
            <person name="Jetten M.S.M."/>
            <person name="Mascher T."/>
            <person name="Medema M.H."/>
            <person name="Devos D.P."/>
            <person name="Kaster A.-K."/>
            <person name="Ovreas L."/>
            <person name="Rohde M."/>
            <person name="Galperin M.Y."/>
            <person name="Jogler C."/>
        </authorList>
    </citation>
    <scope>NUCLEOTIDE SEQUENCE [LARGE SCALE GENOMIC DNA]</scope>
    <source>
        <strain evidence="3 4">Poly59</strain>
    </source>
</reference>
<dbReference type="Pfam" id="PF13360">
    <property type="entry name" value="PQQ_2"/>
    <property type="match status" value="3"/>
</dbReference>
<dbReference type="InterPro" id="IPR011047">
    <property type="entry name" value="Quinoprotein_ADH-like_sf"/>
</dbReference>
<feature type="signal peptide" evidence="1">
    <location>
        <begin position="1"/>
        <end position="34"/>
    </location>
</feature>
<evidence type="ECO:0000313" key="3">
    <source>
        <dbReference type="EMBL" id="TWU57162.1"/>
    </source>
</evidence>
<evidence type="ECO:0000256" key="1">
    <source>
        <dbReference type="SAM" id="SignalP"/>
    </source>
</evidence>